<dbReference type="InterPro" id="IPR039730">
    <property type="entry name" value="Jlp2/Ccd25"/>
</dbReference>
<dbReference type="PANTHER" id="PTHR13049">
    <property type="entry name" value="DUF814-RELATED"/>
    <property type="match status" value="1"/>
</dbReference>
<feature type="non-terminal residue" evidence="2">
    <location>
        <position position="63"/>
    </location>
</feature>
<evidence type="ECO:0000313" key="2">
    <source>
        <dbReference type="EMBL" id="MCL7026812.1"/>
    </source>
</evidence>
<dbReference type="PANTHER" id="PTHR13049:SF2">
    <property type="entry name" value="COILED-COIL DOMAIN-CONTAINING PROTEIN 25"/>
    <property type="match status" value="1"/>
</dbReference>
<organism evidence="2 3">
    <name type="scientific">Papaver nudicaule</name>
    <name type="common">Iceland poppy</name>
    <dbReference type="NCBI Taxonomy" id="74823"/>
    <lineage>
        <taxon>Eukaryota</taxon>
        <taxon>Viridiplantae</taxon>
        <taxon>Streptophyta</taxon>
        <taxon>Embryophyta</taxon>
        <taxon>Tracheophyta</taxon>
        <taxon>Spermatophyta</taxon>
        <taxon>Magnoliopsida</taxon>
        <taxon>Ranunculales</taxon>
        <taxon>Papaveraceae</taxon>
        <taxon>Papaveroideae</taxon>
        <taxon>Papaver</taxon>
    </lineage>
</organism>
<feature type="compositionally biased region" description="Basic residues" evidence="1">
    <location>
        <begin position="54"/>
        <end position="63"/>
    </location>
</feature>
<dbReference type="EMBL" id="JAJJMA010061359">
    <property type="protein sequence ID" value="MCL7026812.1"/>
    <property type="molecule type" value="Genomic_DNA"/>
</dbReference>
<keyword evidence="3" id="KW-1185">Reference proteome</keyword>
<evidence type="ECO:0000313" key="3">
    <source>
        <dbReference type="Proteomes" id="UP001177140"/>
    </source>
</evidence>
<dbReference type="Proteomes" id="UP001177140">
    <property type="component" value="Unassembled WGS sequence"/>
</dbReference>
<feature type="region of interest" description="Disordered" evidence="1">
    <location>
        <begin position="41"/>
        <end position="63"/>
    </location>
</feature>
<comment type="caution">
    <text evidence="2">The sequence shown here is derived from an EMBL/GenBank/DDBJ whole genome shotgun (WGS) entry which is preliminary data.</text>
</comment>
<name>A0AA41RUJ0_PAPNU</name>
<reference evidence="2" key="1">
    <citation type="submission" date="2022-03" db="EMBL/GenBank/DDBJ databases">
        <title>A functionally conserved STORR gene fusion in Papaver species that diverged 16.8 million years ago.</title>
        <authorList>
            <person name="Catania T."/>
        </authorList>
    </citation>
    <scope>NUCLEOTIDE SEQUENCE</scope>
    <source>
        <strain evidence="2">S-191538</strain>
    </source>
</reference>
<sequence>MDVGQIGLHNSKMVRTVRVEKRINEVVNRLNKTKVERTPDLKAEREAVNAAERAKRKLQLRDK</sequence>
<gene>
    <name evidence="2" type="ORF">MKW94_021049</name>
</gene>
<accession>A0AA41RUJ0</accession>
<evidence type="ECO:0000256" key="1">
    <source>
        <dbReference type="SAM" id="MobiDB-lite"/>
    </source>
</evidence>
<protein>
    <submittedName>
        <fullName evidence="2">Uncharacterized protein</fullName>
    </submittedName>
</protein>
<proteinExistence type="predicted"/>
<dbReference type="AlphaFoldDB" id="A0AA41RUJ0"/>